<evidence type="ECO:0000313" key="4">
    <source>
        <dbReference type="Proteomes" id="UP000198924"/>
    </source>
</evidence>
<evidence type="ECO:0000259" key="2">
    <source>
        <dbReference type="Pfam" id="PF01757"/>
    </source>
</evidence>
<dbReference type="STRING" id="45496.SAMN04488079_106141"/>
<protein>
    <submittedName>
        <fullName evidence="3">Peptidoglycan/LPS O-acetylase OafA/YrhL, contains acyltransferase and SGNH-hydrolase domains</fullName>
    </submittedName>
</protein>
<feature type="transmembrane region" description="Helical" evidence="1">
    <location>
        <begin position="179"/>
        <end position="198"/>
    </location>
</feature>
<name>A0A1I3XLR2_9GAMM</name>
<evidence type="ECO:0000256" key="1">
    <source>
        <dbReference type="SAM" id="Phobius"/>
    </source>
</evidence>
<feature type="transmembrane region" description="Helical" evidence="1">
    <location>
        <begin position="205"/>
        <end position="222"/>
    </location>
</feature>
<dbReference type="Pfam" id="PF01757">
    <property type="entry name" value="Acyl_transf_3"/>
    <property type="match status" value="1"/>
</dbReference>
<keyword evidence="4" id="KW-1185">Reference proteome</keyword>
<feature type="transmembrane region" description="Helical" evidence="1">
    <location>
        <begin position="285"/>
        <end position="306"/>
    </location>
</feature>
<feature type="transmembrane region" description="Helical" evidence="1">
    <location>
        <begin position="12"/>
        <end position="29"/>
    </location>
</feature>
<dbReference type="Proteomes" id="UP000198924">
    <property type="component" value="Unassembled WGS sequence"/>
</dbReference>
<dbReference type="InterPro" id="IPR002656">
    <property type="entry name" value="Acyl_transf_3_dom"/>
</dbReference>
<dbReference type="RefSeq" id="WP_091712710.1">
    <property type="nucleotide sequence ID" value="NZ_FOSH01000006.1"/>
</dbReference>
<dbReference type="EMBL" id="FOSH01000006">
    <property type="protein sequence ID" value="SFK20462.1"/>
    <property type="molecule type" value="Genomic_DNA"/>
</dbReference>
<feature type="transmembrane region" description="Helical" evidence="1">
    <location>
        <begin position="75"/>
        <end position="94"/>
    </location>
</feature>
<sequence length="345" mass="39531">MRTNPKLKTYYPYFDYVRFIAASIVMFYHDGLIKWEPSGSIAVDVFFALSGWLIGGILVRSRKEDLPRFYFNRAVRIWIPYFAALALVVVVSLLKDPINLKWFEFILYKLTFVYNIFGPPQLLEYKDMMPLDGTGNHFWSVNAEEQFYLFAPVLLVLLGKFGRNPITWALLSVIAWHQHLYAPIFLGVFAAICAFKYGDFYEKPLVKVILFVILITSTFGIIYSNYQYFSPAFSISIVLLLAIKGEKSNFGEFLGGISYPLYLNHWIGVFAANSISGIFGFRGTFYSIVLAIIIGYLLSATMYLLIDKQCLKHRSKFYSYAGGVWVTISAYLMIVIGLSFGIFVW</sequence>
<dbReference type="PANTHER" id="PTHR23028:SF53">
    <property type="entry name" value="ACYL_TRANSF_3 DOMAIN-CONTAINING PROTEIN"/>
    <property type="match status" value="1"/>
</dbReference>
<dbReference type="GO" id="GO:0000271">
    <property type="term" value="P:polysaccharide biosynthetic process"/>
    <property type="evidence" value="ECO:0007669"/>
    <property type="project" value="TreeGrafter"/>
</dbReference>
<keyword evidence="1" id="KW-0812">Transmembrane</keyword>
<keyword evidence="3" id="KW-0808">Transferase</keyword>
<keyword evidence="1" id="KW-1133">Transmembrane helix</keyword>
<dbReference type="GO" id="GO:0016747">
    <property type="term" value="F:acyltransferase activity, transferring groups other than amino-acyl groups"/>
    <property type="evidence" value="ECO:0007669"/>
    <property type="project" value="InterPro"/>
</dbReference>
<dbReference type="OrthoDB" id="9767863at2"/>
<reference evidence="4" key="1">
    <citation type="submission" date="2016-10" db="EMBL/GenBank/DDBJ databases">
        <authorList>
            <person name="Varghese N."/>
            <person name="Submissions S."/>
        </authorList>
    </citation>
    <scope>NUCLEOTIDE SEQUENCE [LARGE SCALE GENOMIC DNA]</scope>
    <source>
        <strain evidence="4">DSM 11578</strain>
    </source>
</reference>
<organism evidence="3 4">
    <name type="scientific">Methylophaga sulfidovorans</name>
    <dbReference type="NCBI Taxonomy" id="45496"/>
    <lineage>
        <taxon>Bacteria</taxon>
        <taxon>Pseudomonadati</taxon>
        <taxon>Pseudomonadota</taxon>
        <taxon>Gammaproteobacteria</taxon>
        <taxon>Thiotrichales</taxon>
        <taxon>Piscirickettsiaceae</taxon>
        <taxon>Methylophaga</taxon>
    </lineage>
</organism>
<feature type="domain" description="Acyltransferase 3" evidence="2">
    <location>
        <begin position="12"/>
        <end position="303"/>
    </location>
</feature>
<dbReference type="PANTHER" id="PTHR23028">
    <property type="entry name" value="ACETYLTRANSFERASE"/>
    <property type="match status" value="1"/>
</dbReference>
<keyword evidence="3" id="KW-0012">Acyltransferase</keyword>
<feature type="transmembrane region" description="Helical" evidence="1">
    <location>
        <begin position="257"/>
        <end position="279"/>
    </location>
</feature>
<dbReference type="InterPro" id="IPR050879">
    <property type="entry name" value="Acyltransferase_3"/>
</dbReference>
<dbReference type="GO" id="GO:0016787">
    <property type="term" value="F:hydrolase activity"/>
    <property type="evidence" value="ECO:0007669"/>
    <property type="project" value="UniProtKB-KW"/>
</dbReference>
<evidence type="ECO:0000313" key="3">
    <source>
        <dbReference type="EMBL" id="SFK20462.1"/>
    </source>
</evidence>
<dbReference type="AlphaFoldDB" id="A0A1I3XLR2"/>
<keyword evidence="3" id="KW-0378">Hydrolase</keyword>
<feature type="transmembrane region" description="Helical" evidence="1">
    <location>
        <begin position="41"/>
        <end position="59"/>
    </location>
</feature>
<feature type="transmembrane region" description="Helical" evidence="1">
    <location>
        <begin position="318"/>
        <end position="344"/>
    </location>
</feature>
<proteinExistence type="predicted"/>
<dbReference type="GO" id="GO:0016020">
    <property type="term" value="C:membrane"/>
    <property type="evidence" value="ECO:0007669"/>
    <property type="project" value="TreeGrafter"/>
</dbReference>
<gene>
    <name evidence="3" type="ORF">SAMN04488079_106141</name>
</gene>
<accession>A0A1I3XLR2</accession>
<keyword evidence="1" id="KW-0472">Membrane</keyword>